<dbReference type="eggNOG" id="ENOG5033TZ3">
    <property type="taxonomic scope" value="Bacteria"/>
</dbReference>
<dbReference type="Proteomes" id="UP000027997">
    <property type="component" value="Unassembled WGS sequence"/>
</dbReference>
<proteinExistence type="predicted"/>
<accession>A0A081K892</accession>
<comment type="caution">
    <text evidence="1">The sequence shown here is derived from an EMBL/GenBank/DDBJ whole genome shotgun (WGS) entry which is preliminary data.</text>
</comment>
<sequence>MPLLKKKSLLLIVIFSGTGQLFASTSLSILPPEDLSNNFNDLVREVRPSWWGNWNLDLAIKPGAIGVIDTNTGTFHPAGQQIANISVVSGVISEELKLSTSDVKGPQVASFTMSDQSSKVSVNTDLKWQFSKRGAMMAQWDLVQEQSLKGPFQVINENMDLLKSVAADMDMYDPEAGAISQGFGVVTSVLLAKSGMNVASLSDSSQWSITGQADSLQSMLGRGSAKASYSSAGGDSDVMSMVWPSQPNTTTDDLVPVAYTFASINGEQIIPYWIEEIEAFQIIFENKGSYFVKATLKYQTPGGEKELHQDIVGFMTRSMDNIPLDATELTLEMEFVDAIPSTTDFYHWDTPLGTWSTGKRHVEIDGWWPGQPSFVIQEDRTNTTSLRVAIDK</sequence>
<gene>
    <name evidence="1" type="ORF">GV64_06170</name>
</gene>
<evidence type="ECO:0000313" key="1">
    <source>
        <dbReference type="EMBL" id="KEI70368.1"/>
    </source>
</evidence>
<name>A0A081K892_9GAMM</name>
<protein>
    <submittedName>
        <fullName evidence="1">Uncharacterized protein</fullName>
    </submittedName>
</protein>
<organism evidence="1 2">
    <name type="scientific">Endozoicomonas elysicola</name>
    <dbReference type="NCBI Taxonomy" id="305900"/>
    <lineage>
        <taxon>Bacteria</taxon>
        <taxon>Pseudomonadati</taxon>
        <taxon>Pseudomonadota</taxon>
        <taxon>Gammaproteobacteria</taxon>
        <taxon>Oceanospirillales</taxon>
        <taxon>Endozoicomonadaceae</taxon>
        <taxon>Endozoicomonas</taxon>
    </lineage>
</organism>
<evidence type="ECO:0000313" key="2">
    <source>
        <dbReference type="Proteomes" id="UP000027997"/>
    </source>
</evidence>
<dbReference type="AlphaFoldDB" id="A0A081K892"/>
<reference evidence="1 2" key="1">
    <citation type="submission" date="2014-06" db="EMBL/GenBank/DDBJ databases">
        <title>Whole Genome Sequences of Three Symbiotic Endozoicomonas Bacteria.</title>
        <authorList>
            <person name="Neave M.J."/>
            <person name="Apprill A."/>
            <person name="Voolstra C.R."/>
        </authorList>
    </citation>
    <scope>NUCLEOTIDE SEQUENCE [LARGE SCALE GENOMIC DNA]</scope>
    <source>
        <strain evidence="1 2">DSM 22380</strain>
    </source>
</reference>
<dbReference type="RefSeq" id="WP_020581068.1">
    <property type="nucleotide sequence ID" value="NZ_JOJP01000001.1"/>
</dbReference>
<dbReference type="EMBL" id="JOJP01000001">
    <property type="protein sequence ID" value="KEI70368.1"/>
    <property type="molecule type" value="Genomic_DNA"/>
</dbReference>
<keyword evidence="2" id="KW-1185">Reference proteome</keyword>